<feature type="domain" description="NADAR" evidence="2">
    <location>
        <begin position="376"/>
        <end position="516"/>
    </location>
</feature>
<feature type="compositionally biased region" description="Polar residues" evidence="1">
    <location>
        <begin position="321"/>
        <end position="338"/>
    </location>
</feature>
<feature type="compositionally biased region" description="Pro residues" evidence="1">
    <location>
        <begin position="31"/>
        <end position="43"/>
    </location>
</feature>
<feature type="region of interest" description="Disordered" evidence="1">
    <location>
        <begin position="320"/>
        <end position="364"/>
    </location>
</feature>
<dbReference type="Proteomes" id="UP000307440">
    <property type="component" value="Unassembled WGS sequence"/>
</dbReference>
<feature type="compositionally biased region" description="Basic residues" evidence="1">
    <location>
        <begin position="75"/>
        <end position="84"/>
    </location>
</feature>
<evidence type="ECO:0000313" key="3">
    <source>
        <dbReference type="EMBL" id="TFK28953.1"/>
    </source>
</evidence>
<keyword evidence="4" id="KW-1185">Reference proteome</keyword>
<feature type="region of interest" description="Disordered" evidence="1">
    <location>
        <begin position="1"/>
        <end position="215"/>
    </location>
</feature>
<dbReference type="InterPro" id="IPR037238">
    <property type="entry name" value="YbiA-like_sf"/>
</dbReference>
<dbReference type="EMBL" id="ML210152">
    <property type="protein sequence ID" value="TFK28953.1"/>
    <property type="molecule type" value="Genomic_DNA"/>
</dbReference>
<accession>A0A5C3L8Y3</accession>
<protein>
    <submittedName>
        <fullName evidence="3">DUF1768-domain-containing protein</fullName>
    </submittedName>
</protein>
<feature type="compositionally biased region" description="Polar residues" evidence="1">
    <location>
        <begin position="347"/>
        <end position="356"/>
    </location>
</feature>
<dbReference type="STRING" id="230819.A0A5C3L8Y3"/>
<reference evidence="3 4" key="1">
    <citation type="journal article" date="2019" name="Nat. Ecol. Evol.">
        <title>Megaphylogeny resolves global patterns of mushroom evolution.</title>
        <authorList>
            <person name="Varga T."/>
            <person name="Krizsan K."/>
            <person name="Foldi C."/>
            <person name="Dima B."/>
            <person name="Sanchez-Garcia M."/>
            <person name="Sanchez-Ramirez S."/>
            <person name="Szollosi G.J."/>
            <person name="Szarkandi J.G."/>
            <person name="Papp V."/>
            <person name="Albert L."/>
            <person name="Andreopoulos W."/>
            <person name="Angelini C."/>
            <person name="Antonin V."/>
            <person name="Barry K.W."/>
            <person name="Bougher N.L."/>
            <person name="Buchanan P."/>
            <person name="Buyck B."/>
            <person name="Bense V."/>
            <person name="Catcheside P."/>
            <person name="Chovatia M."/>
            <person name="Cooper J."/>
            <person name="Damon W."/>
            <person name="Desjardin D."/>
            <person name="Finy P."/>
            <person name="Geml J."/>
            <person name="Haridas S."/>
            <person name="Hughes K."/>
            <person name="Justo A."/>
            <person name="Karasinski D."/>
            <person name="Kautmanova I."/>
            <person name="Kiss B."/>
            <person name="Kocsube S."/>
            <person name="Kotiranta H."/>
            <person name="LaButti K.M."/>
            <person name="Lechner B.E."/>
            <person name="Liimatainen K."/>
            <person name="Lipzen A."/>
            <person name="Lukacs Z."/>
            <person name="Mihaltcheva S."/>
            <person name="Morgado L.N."/>
            <person name="Niskanen T."/>
            <person name="Noordeloos M.E."/>
            <person name="Ohm R.A."/>
            <person name="Ortiz-Santana B."/>
            <person name="Ovrebo C."/>
            <person name="Racz N."/>
            <person name="Riley R."/>
            <person name="Savchenko A."/>
            <person name="Shiryaev A."/>
            <person name="Soop K."/>
            <person name="Spirin V."/>
            <person name="Szebenyi C."/>
            <person name="Tomsovsky M."/>
            <person name="Tulloss R.E."/>
            <person name="Uehling J."/>
            <person name="Grigoriev I.V."/>
            <person name="Vagvolgyi C."/>
            <person name="Papp T."/>
            <person name="Martin F.M."/>
            <person name="Miettinen O."/>
            <person name="Hibbett D.S."/>
            <person name="Nagy L.G."/>
        </authorList>
    </citation>
    <scope>NUCLEOTIDE SEQUENCE [LARGE SCALE GENOMIC DNA]</scope>
    <source>
        <strain evidence="3 4">CBS 121175</strain>
    </source>
</reference>
<evidence type="ECO:0000256" key="1">
    <source>
        <dbReference type="SAM" id="MobiDB-lite"/>
    </source>
</evidence>
<dbReference type="Pfam" id="PF08719">
    <property type="entry name" value="NADAR"/>
    <property type="match status" value="1"/>
</dbReference>
<dbReference type="SUPFAM" id="SSF143990">
    <property type="entry name" value="YbiA-like"/>
    <property type="match status" value="1"/>
</dbReference>
<feature type="compositionally biased region" description="Basic residues" evidence="1">
    <location>
        <begin position="170"/>
        <end position="181"/>
    </location>
</feature>
<dbReference type="InterPro" id="IPR012816">
    <property type="entry name" value="NADAR"/>
</dbReference>
<dbReference type="AlphaFoldDB" id="A0A5C3L8Y3"/>
<feature type="compositionally biased region" description="Pro residues" evidence="1">
    <location>
        <begin position="11"/>
        <end position="22"/>
    </location>
</feature>
<dbReference type="CDD" id="cd15457">
    <property type="entry name" value="NADAR"/>
    <property type="match status" value="1"/>
</dbReference>
<proteinExistence type="predicted"/>
<evidence type="ECO:0000313" key="4">
    <source>
        <dbReference type="Proteomes" id="UP000307440"/>
    </source>
</evidence>
<feature type="region of interest" description="Disordered" evidence="1">
    <location>
        <begin position="266"/>
        <end position="304"/>
    </location>
</feature>
<name>A0A5C3L8Y3_COPMA</name>
<feature type="compositionally biased region" description="Low complexity" evidence="1">
    <location>
        <begin position="1"/>
        <end position="10"/>
    </location>
</feature>
<sequence>MGQKSSKPKGGPWPPYAPPPFPTGAYGYQPFIPPGYGPPPGFPQPMQQPFIPPMPGQPPQSNIAWLPQDVQQQQQKRKGTKKGRAQSEQFAGGFRGEAPFPPQMPQPVIPDNAPVIPNHAPVIPRSSRRYRRRPAPLNADIDRQNTPFGRPPSDSEGTSSDEDEDDEHPNRRRRRTRRRRARSVDYPPITGRIDDVLQPPSPTPHSAYGPGERPFFNHRKNPLPAPPRDLYEMTPYKSLLSLPQTTALLTATYNVPNTGAIVPPPVAPGLVPQPSTKKKKGGLLRAFSSRRKKEEPVQPVAGPSAPQVQFVPVFVPADQRPGQTQAHQVDSSAASQRRASVHEPQRQDLSAFTSGGQPVGINGSASNAESTLPLLFNQQDTKYAPFMNHSPHRVLYRGEAYPTATHLHEAIKYIDQHPDIAARIRSCEDVMDVYPLSAEFTPYQRADWGAVFLEQMESVLMLKFSQHPNLRTLLLDTDKRPLIYADVLDSFWGEGPDGTGQNELGKVLTKVRARLREEMRVPG</sequence>
<dbReference type="Gene3D" id="1.10.357.40">
    <property type="entry name" value="YbiA-like"/>
    <property type="match status" value="1"/>
</dbReference>
<feature type="compositionally biased region" description="Pro residues" evidence="1">
    <location>
        <begin position="99"/>
        <end position="108"/>
    </location>
</feature>
<evidence type="ECO:0000259" key="2">
    <source>
        <dbReference type="Pfam" id="PF08719"/>
    </source>
</evidence>
<dbReference type="OrthoDB" id="206452at2759"/>
<organism evidence="3 4">
    <name type="scientific">Coprinopsis marcescibilis</name>
    <name type="common">Agaric fungus</name>
    <name type="synonym">Psathyrella marcescibilis</name>
    <dbReference type="NCBI Taxonomy" id="230819"/>
    <lineage>
        <taxon>Eukaryota</taxon>
        <taxon>Fungi</taxon>
        <taxon>Dikarya</taxon>
        <taxon>Basidiomycota</taxon>
        <taxon>Agaricomycotina</taxon>
        <taxon>Agaricomycetes</taxon>
        <taxon>Agaricomycetidae</taxon>
        <taxon>Agaricales</taxon>
        <taxon>Agaricineae</taxon>
        <taxon>Psathyrellaceae</taxon>
        <taxon>Coprinopsis</taxon>
    </lineage>
</organism>
<gene>
    <name evidence="3" type="ORF">FA15DRAFT_611072</name>
</gene>